<feature type="transmembrane region" description="Helical" evidence="2">
    <location>
        <begin position="974"/>
        <end position="998"/>
    </location>
</feature>
<organism evidence="4 5">
    <name type="scientific">Atta colombica</name>
    <dbReference type="NCBI Taxonomy" id="520822"/>
    <lineage>
        <taxon>Eukaryota</taxon>
        <taxon>Metazoa</taxon>
        <taxon>Ecdysozoa</taxon>
        <taxon>Arthropoda</taxon>
        <taxon>Hexapoda</taxon>
        <taxon>Insecta</taxon>
        <taxon>Pterygota</taxon>
        <taxon>Neoptera</taxon>
        <taxon>Endopterygota</taxon>
        <taxon>Hymenoptera</taxon>
        <taxon>Apocrita</taxon>
        <taxon>Aculeata</taxon>
        <taxon>Formicoidea</taxon>
        <taxon>Formicidae</taxon>
        <taxon>Myrmicinae</taxon>
        <taxon>Atta</taxon>
    </lineage>
</organism>
<dbReference type="STRING" id="520822.A0A195B1K2"/>
<evidence type="ECO:0000256" key="2">
    <source>
        <dbReference type="SAM" id="Phobius"/>
    </source>
</evidence>
<sequence length="1113" mass="123953">VVAPGNPALICTRPMHRSINLGPIVKRGECDRPTCETVRSWDKLSQLIPTNSVYEKQDRNASPSSNEADASLAHLPGENNVMDISKSKEGDNRKGEEEEKEKEPKLTYDVEEYEDEDKHEEEELEEEEVEQMEVEKKDLSDNENGATKKERSPPETSSVSNIETGDKDGDYLEDLPTNQDDNTYYYYEEYENGNRSRYDAEAFNFFEYNLNNLFPLVLEGENLDYLDTESEEEDVTPANSSELEHGALEKREEDVSHESTSNSSRIVEEKVNNPISSTELEQGSSMEGSDKTFTTFGTSGKKDFKNVSAEVSSILIGGAVVSVVTTKSVVNGTISVPTTASPVTTEQVPSPPSSSLLPKITEEHPEVTTEDSARILASVQTSRSVSGARFLPFPVIDRIEQVEAHSGSLESKKTLQPPSTESIIDKLDWAQSKLSSDLLPAAILGTGGFRNNGNTLQLDVLAERDRTTTTTTRRSFTTTAKIPVIGKFIPRRYNDRKLNYTSTNTAKPRFETTVDTLEGLLPRNYVSRGTTSSAVSKTNFRWPSSKPTSTEATETKTTSTISRAKPKADIIVQDISVFLPAGYKLKKEDAVVTENSLLSEILAKSKVDISSLLPPGYDKKKEEEESKLKDTKTTISTTAKTAIAKSTGSSPEKIAPSIHDLFASSKVDISALLPKDYEQKKKDSVPNNKATDDVNSEQNMTERTDSELPTTKKAGGLKIVFPSRPGGRKPIQKITTPQTPRGDGPGTVTPKIQKGWPTRATTEFTGWPTSSTTPISIEKLLEAARTATVASINMSFIPSTNEISSTSSSTSTTTTTPRPTTPGICDDECEVAGTIRIIGNATWVPELYDRNTHEWQELANHVEREMNFIFSKSSFLMNWYKNIRIDSFSQGSILVDYFVELANLQQKVNTQELKVIFHDSLRTYNANRSNETSLKGPLRMGMFTIDPKYTDFVVIPKVNMPQYIEKDDRLIPQWAIAVIVIGVGGLLFIIVFGVSVLVNRQNGSKLKPTMSTIYDEEVVKHASSHRSSDYSKPVTHTIWTDPDVSWNDKSFESNSNKILVDKSFQDKKYNMYDSWRSEWNGYYYNPSHTSSKYGYDSTTNLSNRHHPDYDTNF</sequence>
<dbReference type="SUPFAM" id="SSF82671">
    <property type="entry name" value="SEA domain"/>
    <property type="match status" value="1"/>
</dbReference>
<proteinExistence type="predicted"/>
<keyword evidence="2" id="KW-0472">Membrane</keyword>
<dbReference type="InterPro" id="IPR000082">
    <property type="entry name" value="SEA_dom"/>
</dbReference>
<dbReference type="Proteomes" id="UP000078540">
    <property type="component" value="Unassembled WGS sequence"/>
</dbReference>
<name>A0A195B1K2_9HYME</name>
<feature type="compositionally biased region" description="Basic and acidic residues" evidence="1">
    <location>
        <begin position="133"/>
        <end position="153"/>
    </location>
</feature>
<keyword evidence="2" id="KW-0812">Transmembrane</keyword>
<dbReference type="InterPro" id="IPR036364">
    <property type="entry name" value="SEA_dom_sf"/>
</dbReference>
<gene>
    <name evidence="4" type="ORF">ALC53_11547</name>
</gene>
<protein>
    <recommendedName>
        <fullName evidence="3">SEA domain-containing protein</fullName>
    </recommendedName>
</protein>
<feature type="region of interest" description="Disordered" evidence="1">
    <location>
        <begin position="537"/>
        <end position="560"/>
    </location>
</feature>
<evidence type="ECO:0000259" key="3">
    <source>
        <dbReference type="PROSITE" id="PS50024"/>
    </source>
</evidence>
<accession>A0A195B1K2</accession>
<dbReference type="PROSITE" id="PS50024">
    <property type="entry name" value="SEA"/>
    <property type="match status" value="1"/>
</dbReference>
<feature type="compositionally biased region" description="Polar residues" evidence="1">
    <location>
        <begin position="52"/>
        <end position="68"/>
    </location>
</feature>
<dbReference type="EMBL" id="KQ976690">
    <property type="protein sequence ID" value="KYM78079.1"/>
    <property type="molecule type" value="Genomic_DNA"/>
</dbReference>
<feature type="compositionally biased region" description="Acidic residues" evidence="1">
    <location>
        <begin position="109"/>
        <end position="132"/>
    </location>
</feature>
<feature type="region of interest" description="Disordered" evidence="1">
    <location>
        <begin position="613"/>
        <end position="633"/>
    </location>
</feature>
<feature type="non-terminal residue" evidence="4">
    <location>
        <position position="1"/>
    </location>
</feature>
<feature type="region of interest" description="Disordered" evidence="1">
    <location>
        <begin position="678"/>
        <end position="753"/>
    </location>
</feature>
<keyword evidence="5" id="KW-1185">Reference proteome</keyword>
<feature type="compositionally biased region" description="Low complexity" evidence="1">
    <location>
        <begin position="543"/>
        <end position="560"/>
    </location>
</feature>
<dbReference type="Pfam" id="PF01390">
    <property type="entry name" value="SEA"/>
    <property type="match status" value="1"/>
</dbReference>
<feature type="region of interest" description="Disordered" evidence="1">
    <location>
        <begin position="800"/>
        <end position="824"/>
    </location>
</feature>
<feature type="domain" description="SEA" evidence="3">
    <location>
        <begin position="827"/>
        <end position="957"/>
    </location>
</feature>
<dbReference type="AlphaFoldDB" id="A0A195B1K2"/>
<reference evidence="4 5" key="1">
    <citation type="submission" date="2015-09" db="EMBL/GenBank/DDBJ databases">
        <title>Atta colombica WGS genome.</title>
        <authorList>
            <person name="Nygaard S."/>
            <person name="Hu H."/>
            <person name="Boomsma J."/>
            <person name="Zhang G."/>
        </authorList>
    </citation>
    <scope>NUCLEOTIDE SEQUENCE [LARGE SCALE GENOMIC DNA]</scope>
    <source>
        <strain evidence="4">Treedump-2</strain>
        <tissue evidence="4">Whole body</tissue>
    </source>
</reference>
<feature type="compositionally biased region" description="Basic and acidic residues" evidence="1">
    <location>
        <begin position="85"/>
        <end position="108"/>
    </location>
</feature>
<evidence type="ECO:0000313" key="5">
    <source>
        <dbReference type="Proteomes" id="UP000078540"/>
    </source>
</evidence>
<dbReference type="Gene3D" id="3.30.70.960">
    <property type="entry name" value="SEA domain"/>
    <property type="match status" value="1"/>
</dbReference>
<feature type="compositionally biased region" description="Basic and acidic residues" evidence="1">
    <location>
        <begin position="242"/>
        <end position="257"/>
    </location>
</feature>
<feature type="compositionally biased region" description="Low complexity" evidence="1">
    <location>
        <begin position="800"/>
        <end position="822"/>
    </location>
</feature>
<feature type="region of interest" description="Disordered" evidence="1">
    <location>
        <begin position="228"/>
        <end position="267"/>
    </location>
</feature>
<feature type="compositionally biased region" description="Basic and acidic residues" evidence="1">
    <location>
        <begin position="617"/>
        <end position="632"/>
    </location>
</feature>
<feature type="region of interest" description="Disordered" evidence="1">
    <location>
        <begin position="52"/>
        <end position="179"/>
    </location>
</feature>
<evidence type="ECO:0000256" key="1">
    <source>
        <dbReference type="SAM" id="MobiDB-lite"/>
    </source>
</evidence>
<evidence type="ECO:0000313" key="4">
    <source>
        <dbReference type="EMBL" id="KYM78079.1"/>
    </source>
</evidence>
<feature type="compositionally biased region" description="Polar residues" evidence="1">
    <location>
        <begin position="154"/>
        <end position="163"/>
    </location>
</feature>
<keyword evidence="2" id="KW-1133">Transmembrane helix</keyword>